<protein>
    <submittedName>
        <fullName evidence="1">Uncharacterized protein</fullName>
    </submittedName>
</protein>
<accession>V8NRK4</accession>
<keyword evidence="2" id="KW-1185">Reference proteome</keyword>
<feature type="non-terminal residue" evidence="1">
    <location>
        <position position="136"/>
    </location>
</feature>
<evidence type="ECO:0000313" key="1">
    <source>
        <dbReference type="EMBL" id="ETE64571.1"/>
    </source>
</evidence>
<evidence type="ECO:0000313" key="2">
    <source>
        <dbReference type="Proteomes" id="UP000018936"/>
    </source>
</evidence>
<comment type="caution">
    <text evidence="1">The sequence shown here is derived from an EMBL/GenBank/DDBJ whole genome shotgun (WGS) entry which is preliminary data.</text>
</comment>
<organism evidence="1 2">
    <name type="scientific">Ophiophagus hannah</name>
    <name type="common">King cobra</name>
    <name type="synonym">Naja hannah</name>
    <dbReference type="NCBI Taxonomy" id="8665"/>
    <lineage>
        <taxon>Eukaryota</taxon>
        <taxon>Metazoa</taxon>
        <taxon>Chordata</taxon>
        <taxon>Craniata</taxon>
        <taxon>Vertebrata</taxon>
        <taxon>Euteleostomi</taxon>
        <taxon>Lepidosauria</taxon>
        <taxon>Squamata</taxon>
        <taxon>Bifurcata</taxon>
        <taxon>Unidentata</taxon>
        <taxon>Episquamata</taxon>
        <taxon>Toxicofera</taxon>
        <taxon>Serpentes</taxon>
        <taxon>Colubroidea</taxon>
        <taxon>Elapidae</taxon>
        <taxon>Elapinae</taxon>
        <taxon>Ophiophagus</taxon>
    </lineage>
</organism>
<dbReference type="Proteomes" id="UP000018936">
    <property type="component" value="Unassembled WGS sequence"/>
</dbReference>
<dbReference type="EMBL" id="AZIM01002186">
    <property type="protein sequence ID" value="ETE64571.1"/>
    <property type="molecule type" value="Genomic_DNA"/>
</dbReference>
<reference evidence="1 2" key="1">
    <citation type="journal article" date="2013" name="Proc. Natl. Acad. Sci. U.S.A.">
        <title>The king cobra genome reveals dynamic gene evolution and adaptation in the snake venom system.</title>
        <authorList>
            <person name="Vonk F.J."/>
            <person name="Casewell N.R."/>
            <person name="Henkel C.V."/>
            <person name="Heimberg A.M."/>
            <person name="Jansen H.J."/>
            <person name="McCleary R.J."/>
            <person name="Kerkkamp H.M."/>
            <person name="Vos R.A."/>
            <person name="Guerreiro I."/>
            <person name="Calvete J.J."/>
            <person name="Wuster W."/>
            <person name="Woods A.E."/>
            <person name="Logan J.M."/>
            <person name="Harrison R.A."/>
            <person name="Castoe T.A."/>
            <person name="de Koning A.P."/>
            <person name="Pollock D.D."/>
            <person name="Yandell M."/>
            <person name="Calderon D."/>
            <person name="Renjifo C."/>
            <person name="Currier R.B."/>
            <person name="Salgado D."/>
            <person name="Pla D."/>
            <person name="Sanz L."/>
            <person name="Hyder A.S."/>
            <person name="Ribeiro J.M."/>
            <person name="Arntzen J.W."/>
            <person name="van den Thillart G.E."/>
            <person name="Boetzer M."/>
            <person name="Pirovano W."/>
            <person name="Dirks R.P."/>
            <person name="Spaink H.P."/>
            <person name="Duboule D."/>
            <person name="McGlinn E."/>
            <person name="Kini R.M."/>
            <person name="Richardson M.K."/>
        </authorList>
    </citation>
    <scope>NUCLEOTIDE SEQUENCE</scope>
    <source>
        <tissue evidence="1">Blood</tissue>
    </source>
</reference>
<gene>
    <name evidence="1" type="ORF">L345_09660</name>
</gene>
<name>V8NRK4_OPHHA</name>
<sequence length="136" mass="16419">MLTWIMYFIMHRDLLQLFKVIILPEEHNLFLLQLNDFELKPQHKCYKELGPISFQLKRYLSTSFVKSYRTYLERRFLSLPHHHLALSEEQNFYQIKNHAVYNGRYNTANFIRKAKAANEEMTNNISKAHKQMALQQ</sequence>
<proteinExistence type="predicted"/>
<dbReference type="AlphaFoldDB" id="V8NRK4"/>
<feature type="non-terminal residue" evidence="1">
    <location>
        <position position="1"/>
    </location>
</feature>